<dbReference type="SUPFAM" id="SSF52317">
    <property type="entry name" value="Class I glutamine amidotransferase-like"/>
    <property type="match status" value="1"/>
</dbReference>
<dbReference type="Proteomes" id="UP001301797">
    <property type="component" value="Chromosome"/>
</dbReference>
<evidence type="ECO:0000256" key="1">
    <source>
        <dbReference type="ARBA" id="ARBA00004873"/>
    </source>
</evidence>
<dbReference type="NCBIfam" id="TIGR00566">
    <property type="entry name" value="trpG_papA"/>
    <property type="match status" value="1"/>
</dbReference>
<dbReference type="GO" id="GO:0004049">
    <property type="term" value="F:anthranilate synthase activity"/>
    <property type="evidence" value="ECO:0007669"/>
    <property type="project" value="UniProtKB-EC"/>
</dbReference>
<evidence type="ECO:0000313" key="10">
    <source>
        <dbReference type="EMBL" id="WOF16434.1"/>
    </source>
</evidence>
<evidence type="ECO:0000256" key="5">
    <source>
        <dbReference type="ARBA" id="ARBA00022962"/>
    </source>
</evidence>
<dbReference type="PRINTS" id="PR00096">
    <property type="entry name" value="GATASE"/>
</dbReference>
<dbReference type="PANTHER" id="PTHR43418">
    <property type="entry name" value="MULTIFUNCTIONAL TRYPTOPHAN BIOSYNTHESIS PROTEIN-RELATED"/>
    <property type="match status" value="1"/>
</dbReference>
<dbReference type="EMBL" id="CP043875">
    <property type="protein sequence ID" value="WOF16434.1"/>
    <property type="molecule type" value="Genomic_DNA"/>
</dbReference>
<dbReference type="InterPro" id="IPR017926">
    <property type="entry name" value="GATASE"/>
</dbReference>
<keyword evidence="3" id="KW-0028">Amino-acid biosynthesis</keyword>
<dbReference type="EC" id="4.1.3.27" evidence="2"/>
<dbReference type="PRINTS" id="PR00097">
    <property type="entry name" value="ANTSNTHASEII"/>
</dbReference>
<keyword evidence="7" id="KW-0456">Lyase</keyword>
<evidence type="ECO:0000259" key="9">
    <source>
        <dbReference type="Pfam" id="PF00117"/>
    </source>
</evidence>
<sequence length="214" mass="23469">MKIKQYQECSAGDEQVCSSNSAVKVLVVDCYDSFTYNLCQQTGSLGAEPVVLKNDTSIEELEEIDFERILLSPGPGKPEDSMLCLDVLEKYHKSVPILGICLGHQAIVHFFGGKVVRTNRPVHGMASEIIHNSSGIFSDVKSPFKAARYHSLAVFEETLPDCLSVTARSADDGTVMAVSHKNYPVFGLQFHPESIITESGDKIIENFLRTGSVL</sequence>
<dbReference type="GO" id="GO:0000162">
    <property type="term" value="P:L-tryptophan biosynthetic process"/>
    <property type="evidence" value="ECO:0007669"/>
    <property type="project" value="UniProtKB-KW"/>
</dbReference>
<dbReference type="RefSeq" id="WP_317135850.1">
    <property type="nucleotide sequence ID" value="NZ_CP043875.1"/>
</dbReference>
<comment type="pathway">
    <text evidence="1">Amino-acid biosynthesis; L-tryptophan biosynthesis; L-tryptophan from chorismate: step 1/5.</text>
</comment>
<dbReference type="InterPro" id="IPR029062">
    <property type="entry name" value="Class_I_gatase-like"/>
</dbReference>
<dbReference type="PROSITE" id="PS51273">
    <property type="entry name" value="GATASE_TYPE_1"/>
    <property type="match status" value="1"/>
</dbReference>
<dbReference type="PRINTS" id="PR00099">
    <property type="entry name" value="CPSGATASE"/>
</dbReference>
<dbReference type="PANTHER" id="PTHR43418:SF4">
    <property type="entry name" value="MULTIFUNCTIONAL TRYPTOPHAN BIOSYNTHESIS PROTEIN"/>
    <property type="match status" value="1"/>
</dbReference>
<keyword evidence="11" id="KW-1185">Reference proteome</keyword>
<name>A0AA97FCH6_9EURY</name>
<evidence type="ECO:0000256" key="3">
    <source>
        <dbReference type="ARBA" id="ARBA00022605"/>
    </source>
</evidence>
<proteinExistence type="predicted"/>
<evidence type="ECO:0000256" key="8">
    <source>
        <dbReference type="ARBA" id="ARBA00047683"/>
    </source>
</evidence>
<keyword evidence="5" id="KW-0315">Glutamine amidotransferase</keyword>
<evidence type="ECO:0000256" key="4">
    <source>
        <dbReference type="ARBA" id="ARBA00022822"/>
    </source>
</evidence>
<dbReference type="Gene3D" id="3.40.50.880">
    <property type="match status" value="1"/>
</dbReference>
<reference evidence="10 11" key="1">
    <citation type="submission" date="2019-09" db="EMBL/GenBank/DDBJ databases">
        <title>The complete genome of Methanoplanus sp. FWC-SCC4.</title>
        <authorList>
            <person name="Chen S.-C."/>
            <person name="Zhou Y.-Z."/>
            <person name="Lai M.-C."/>
        </authorList>
    </citation>
    <scope>NUCLEOTIDE SEQUENCE [LARGE SCALE GENOMIC DNA]</scope>
    <source>
        <strain evidence="10 11">FWC-SCC4</strain>
    </source>
</reference>
<dbReference type="AlphaFoldDB" id="A0AA97FCH6"/>
<accession>A0AA97FCH6</accession>
<feature type="domain" description="Glutamine amidotransferase" evidence="9">
    <location>
        <begin position="26"/>
        <end position="208"/>
    </location>
</feature>
<evidence type="ECO:0000256" key="2">
    <source>
        <dbReference type="ARBA" id="ARBA00012266"/>
    </source>
</evidence>
<evidence type="ECO:0000313" key="11">
    <source>
        <dbReference type="Proteomes" id="UP001301797"/>
    </source>
</evidence>
<dbReference type="GeneID" id="85229866"/>
<keyword evidence="6" id="KW-0057">Aromatic amino acid biosynthesis</keyword>
<keyword evidence="4" id="KW-0822">Tryptophan biosynthesis</keyword>
<protein>
    <recommendedName>
        <fullName evidence="2">anthranilate synthase</fullName>
        <ecNumber evidence="2">4.1.3.27</ecNumber>
    </recommendedName>
</protein>
<dbReference type="InterPro" id="IPR050472">
    <property type="entry name" value="Anth_synth/Amidotransfase"/>
</dbReference>
<dbReference type="CDD" id="cd01743">
    <property type="entry name" value="GATase1_Anthranilate_Synthase"/>
    <property type="match status" value="1"/>
</dbReference>
<organism evidence="10 11">
    <name type="scientific">Methanochimaera problematica</name>
    <dbReference type="NCBI Taxonomy" id="2609417"/>
    <lineage>
        <taxon>Archaea</taxon>
        <taxon>Methanobacteriati</taxon>
        <taxon>Methanobacteriota</taxon>
        <taxon>Stenosarchaea group</taxon>
        <taxon>Methanomicrobia</taxon>
        <taxon>Methanomicrobiales</taxon>
        <taxon>Methanomicrobiaceae</taxon>
        <taxon>Methanochimaera</taxon>
    </lineage>
</organism>
<dbReference type="GO" id="GO:0005829">
    <property type="term" value="C:cytosol"/>
    <property type="evidence" value="ECO:0007669"/>
    <property type="project" value="TreeGrafter"/>
</dbReference>
<comment type="catalytic activity">
    <reaction evidence="8">
        <text>chorismate + L-glutamine = anthranilate + pyruvate + L-glutamate + H(+)</text>
        <dbReference type="Rhea" id="RHEA:21732"/>
        <dbReference type="ChEBI" id="CHEBI:15361"/>
        <dbReference type="ChEBI" id="CHEBI:15378"/>
        <dbReference type="ChEBI" id="CHEBI:16567"/>
        <dbReference type="ChEBI" id="CHEBI:29748"/>
        <dbReference type="ChEBI" id="CHEBI:29985"/>
        <dbReference type="ChEBI" id="CHEBI:58359"/>
        <dbReference type="EC" id="4.1.3.27"/>
    </reaction>
</comment>
<dbReference type="KEGG" id="mefw:F1737_06820"/>
<dbReference type="Pfam" id="PF00117">
    <property type="entry name" value="GATase"/>
    <property type="match status" value="1"/>
</dbReference>
<dbReference type="FunFam" id="3.40.50.880:FF:000003">
    <property type="entry name" value="Anthranilate synthase component II"/>
    <property type="match status" value="1"/>
</dbReference>
<evidence type="ECO:0000256" key="6">
    <source>
        <dbReference type="ARBA" id="ARBA00023141"/>
    </source>
</evidence>
<gene>
    <name evidence="10" type="ORF">F1737_06820</name>
</gene>
<dbReference type="InterPro" id="IPR006221">
    <property type="entry name" value="TrpG/PapA_dom"/>
</dbReference>
<evidence type="ECO:0000256" key="7">
    <source>
        <dbReference type="ARBA" id="ARBA00023239"/>
    </source>
</evidence>